<keyword evidence="6" id="KW-0808">Transferase</keyword>
<dbReference type="FunFam" id="3.30.572.10:FF:000013">
    <property type="entry name" value="Thymidylate synthase"/>
    <property type="match status" value="1"/>
</dbReference>
<keyword evidence="11" id="KW-0812">Transmembrane</keyword>
<evidence type="ECO:0000256" key="8">
    <source>
        <dbReference type="ARBA" id="ARBA00047344"/>
    </source>
</evidence>
<comment type="similarity">
    <text evidence="2">Belongs to the thymidylate synthase family.</text>
</comment>
<gene>
    <name evidence="13" type="primary">TYMS</name>
</gene>
<evidence type="ECO:0000256" key="4">
    <source>
        <dbReference type="ARBA" id="ARBA00015931"/>
    </source>
</evidence>
<dbReference type="Pfam" id="PF00303">
    <property type="entry name" value="Thymidylat_synt"/>
    <property type="match status" value="1"/>
</dbReference>
<keyword evidence="11" id="KW-1133">Transmembrane helix</keyword>
<keyword evidence="11" id="KW-0472">Membrane</keyword>
<feature type="domain" description="Thymidylate synthase/dCMP hydroxymethylase" evidence="12">
    <location>
        <begin position="165"/>
        <end position="380"/>
    </location>
</feature>
<name>T2MHY8_HYDVU</name>
<keyword evidence="5" id="KW-0489">Methyltransferase</keyword>
<dbReference type="Gene3D" id="3.30.572.10">
    <property type="entry name" value="Thymidylate synthase/dCMP hydroxymethylase domain"/>
    <property type="match status" value="1"/>
</dbReference>
<dbReference type="PANTHER" id="PTHR11548:SF2">
    <property type="entry name" value="THYMIDYLATE SYNTHASE"/>
    <property type="match status" value="1"/>
</dbReference>
<evidence type="ECO:0000256" key="11">
    <source>
        <dbReference type="SAM" id="Phobius"/>
    </source>
</evidence>
<dbReference type="SUPFAM" id="SSF55831">
    <property type="entry name" value="Thymidylate synthase/dCMP hydroxymethylase"/>
    <property type="match status" value="1"/>
</dbReference>
<feature type="active site" evidence="9">
    <location>
        <position position="328"/>
    </location>
</feature>
<feature type="non-terminal residue" evidence="13">
    <location>
        <position position="1"/>
    </location>
</feature>
<dbReference type="GO" id="GO:0005739">
    <property type="term" value="C:mitochondrion"/>
    <property type="evidence" value="ECO:0007669"/>
    <property type="project" value="TreeGrafter"/>
</dbReference>
<proteinExistence type="evidence at transcript level"/>
<dbReference type="EMBL" id="HAAD01005290">
    <property type="protein sequence ID" value="CDG71522.1"/>
    <property type="molecule type" value="mRNA"/>
</dbReference>
<evidence type="ECO:0000256" key="2">
    <source>
        <dbReference type="ARBA" id="ARBA00009972"/>
    </source>
</evidence>
<dbReference type="PANTHER" id="PTHR11548">
    <property type="entry name" value="THYMIDYLATE SYNTHASE 1"/>
    <property type="match status" value="1"/>
</dbReference>
<dbReference type="GO" id="GO:0004799">
    <property type="term" value="F:thymidylate synthase activity"/>
    <property type="evidence" value="ECO:0007669"/>
    <property type="project" value="UniProtKB-EC"/>
</dbReference>
<sequence length="388" mass="44505">MCTWQLQIATEKSFVCTIANQSQNITQRVYTINNHELAHVNCIRDLGVTIDRNLKFNQHINLIIHKAMSRAFLILKSFSSRDRLLMVKAYCTYIYTEKNPEEGCSVINNTVVVIISRMSDILKPKKENIENNSNDDEIKKTKINENGRSPKRKVDLTDSYHDEYQYLNLVKRIIETGYSKADRTGTGTLSIFGGQMRFNLRESFPLLTTKRVFWKGVVEELLWFISGSTDGNILAQKGVQIWNSNGTREFLDKCNLHHREVGDLGPIYGFQWRHFGAKYVDKHADYTGQGIDQLAQIIHTIKTNPDDRRMIMSAWNPVDIPLMALPPCHSFCQFYVANGELSCQMYQRSCDMGLGIPFNIASYSLLTYIIAHVCNLKVMIIIGIKMII</sequence>
<evidence type="ECO:0000259" key="12">
    <source>
        <dbReference type="Pfam" id="PF00303"/>
    </source>
</evidence>
<dbReference type="InterPro" id="IPR023451">
    <property type="entry name" value="Thymidate_synth/dCMP_Mease_dom"/>
</dbReference>
<keyword evidence="7" id="KW-0545">Nucleotide biosynthesis</keyword>
<evidence type="ECO:0000256" key="3">
    <source>
        <dbReference type="ARBA" id="ARBA00011947"/>
    </source>
</evidence>
<comment type="catalytic activity">
    <reaction evidence="8">
        <text>dUMP + (6R)-5,10-methylene-5,6,7,8-tetrahydrofolate = 7,8-dihydrofolate + dTMP</text>
        <dbReference type="Rhea" id="RHEA:12104"/>
        <dbReference type="ChEBI" id="CHEBI:15636"/>
        <dbReference type="ChEBI" id="CHEBI:57451"/>
        <dbReference type="ChEBI" id="CHEBI:63528"/>
        <dbReference type="ChEBI" id="CHEBI:246422"/>
        <dbReference type="EC" id="2.1.1.45"/>
    </reaction>
</comment>
<organism evidence="13">
    <name type="scientific">Hydra vulgaris</name>
    <name type="common">Hydra</name>
    <name type="synonym">Hydra attenuata</name>
    <dbReference type="NCBI Taxonomy" id="6087"/>
    <lineage>
        <taxon>Eukaryota</taxon>
        <taxon>Metazoa</taxon>
        <taxon>Cnidaria</taxon>
        <taxon>Hydrozoa</taxon>
        <taxon>Hydroidolina</taxon>
        <taxon>Anthoathecata</taxon>
        <taxon>Aplanulata</taxon>
        <taxon>Hydridae</taxon>
        <taxon>Hydra</taxon>
    </lineage>
</organism>
<evidence type="ECO:0000256" key="1">
    <source>
        <dbReference type="ARBA" id="ARBA00004992"/>
    </source>
</evidence>
<evidence type="ECO:0000256" key="6">
    <source>
        <dbReference type="ARBA" id="ARBA00022679"/>
    </source>
</evidence>
<reference evidence="13" key="1">
    <citation type="journal article" date="2013" name="Genome Biol. Evol.">
        <title>Punctuated emergences of genetic and phenotypic innovations in eumetazoan, bilaterian, euteleostome, and hominidae ancestors.</title>
        <authorList>
            <person name="Wenger Y."/>
            <person name="Galliot B."/>
        </authorList>
    </citation>
    <scope>NUCLEOTIDE SEQUENCE</scope>
    <source>
        <tissue evidence="13">Whole animals</tissue>
    </source>
</reference>
<dbReference type="InterPro" id="IPR036926">
    <property type="entry name" value="Thymidate_synth/dCMP_Mease_sf"/>
</dbReference>
<dbReference type="GO" id="GO:0032259">
    <property type="term" value="P:methylation"/>
    <property type="evidence" value="ECO:0007669"/>
    <property type="project" value="UniProtKB-KW"/>
</dbReference>
<dbReference type="GO" id="GO:0006231">
    <property type="term" value="P:dTMP biosynthetic process"/>
    <property type="evidence" value="ECO:0007669"/>
    <property type="project" value="InterPro"/>
</dbReference>
<feature type="compositionally biased region" description="Basic and acidic residues" evidence="10">
    <location>
        <begin position="136"/>
        <end position="145"/>
    </location>
</feature>
<comment type="pathway">
    <text evidence="1">Pyrimidine metabolism; dTTP biosynthesis.</text>
</comment>
<evidence type="ECO:0000256" key="7">
    <source>
        <dbReference type="ARBA" id="ARBA00022727"/>
    </source>
</evidence>
<dbReference type="GO" id="GO:0006235">
    <property type="term" value="P:dTTP biosynthetic process"/>
    <property type="evidence" value="ECO:0007669"/>
    <property type="project" value="UniProtKB-UniPathway"/>
</dbReference>
<feature type="transmembrane region" description="Helical" evidence="11">
    <location>
        <begin position="365"/>
        <end position="384"/>
    </location>
</feature>
<accession>T2MHY8</accession>
<feature type="region of interest" description="Disordered" evidence="10">
    <location>
        <begin position="128"/>
        <end position="154"/>
    </location>
</feature>
<dbReference type="UniPathway" id="UPA00575"/>
<dbReference type="GO" id="GO:0005829">
    <property type="term" value="C:cytosol"/>
    <property type="evidence" value="ECO:0007669"/>
    <property type="project" value="TreeGrafter"/>
</dbReference>
<dbReference type="OrthoDB" id="766at2759"/>
<dbReference type="CDD" id="cd00351">
    <property type="entry name" value="TS_Pyrimidine_HMase"/>
    <property type="match status" value="1"/>
</dbReference>
<dbReference type="InterPro" id="IPR020940">
    <property type="entry name" value="Thymidylate_synthase_AS"/>
</dbReference>
<evidence type="ECO:0000256" key="9">
    <source>
        <dbReference type="PROSITE-ProRule" id="PRU10016"/>
    </source>
</evidence>
<evidence type="ECO:0000256" key="5">
    <source>
        <dbReference type="ARBA" id="ARBA00022603"/>
    </source>
</evidence>
<protein>
    <recommendedName>
        <fullName evidence="4">Thymidylate synthase</fullName>
        <ecNumber evidence="3">2.1.1.45</ecNumber>
    </recommendedName>
</protein>
<evidence type="ECO:0000313" key="13">
    <source>
        <dbReference type="EMBL" id="CDG71522.1"/>
    </source>
</evidence>
<evidence type="ECO:0000256" key="10">
    <source>
        <dbReference type="SAM" id="MobiDB-lite"/>
    </source>
</evidence>
<dbReference type="PROSITE" id="PS00091">
    <property type="entry name" value="THYMIDYLATE_SYNTHASE"/>
    <property type="match status" value="1"/>
</dbReference>
<dbReference type="NCBIfam" id="TIGR03284">
    <property type="entry name" value="thym_sym"/>
    <property type="match status" value="1"/>
</dbReference>
<dbReference type="InterPro" id="IPR000398">
    <property type="entry name" value="Thymidylate_synthase"/>
</dbReference>
<dbReference type="AlphaFoldDB" id="T2MHY8"/>
<dbReference type="InterPro" id="IPR045097">
    <property type="entry name" value="Thymidate_synth/dCMP_Mease"/>
</dbReference>
<dbReference type="EC" id="2.1.1.45" evidence="3"/>
<dbReference type="PRINTS" id="PR00108">
    <property type="entry name" value="THYMDSNTHASE"/>
</dbReference>